<keyword evidence="2" id="KW-1185">Reference proteome</keyword>
<gene>
    <name evidence="1" type="primary">Necator_chrI.g1050</name>
    <name evidence="1" type="ORF">RB195_004926</name>
</gene>
<protein>
    <recommendedName>
        <fullName evidence="3">Reverse transcriptase domain-containing protein</fullName>
    </recommendedName>
</protein>
<dbReference type="EMBL" id="JAVFWL010000001">
    <property type="protein sequence ID" value="KAK6726919.1"/>
    <property type="molecule type" value="Genomic_DNA"/>
</dbReference>
<accession>A0ABR1BKC5</accession>
<evidence type="ECO:0000313" key="1">
    <source>
        <dbReference type="EMBL" id="KAK6726919.1"/>
    </source>
</evidence>
<dbReference type="Proteomes" id="UP001303046">
    <property type="component" value="Unassembled WGS sequence"/>
</dbReference>
<evidence type="ECO:0008006" key="3">
    <source>
        <dbReference type="Google" id="ProtNLM"/>
    </source>
</evidence>
<sequence>MESLDNQDVPTIQCMRIFRELYCNFSTGIFRFYNCIINDVKRGVREGDKISPEIFTATLENAMRKLEWDNMGEKVDAQQLHHPRFADYTVRPEI</sequence>
<name>A0ABR1BKC5_NECAM</name>
<reference evidence="1 2" key="1">
    <citation type="submission" date="2023-08" db="EMBL/GenBank/DDBJ databases">
        <title>A Necator americanus chromosomal reference genome.</title>
        <authorList>
            <person name="Ilik V."/>
            <person name="Petrzelkova K.J."/>
            <person name="Pardy F."/>
            <person name="Fuh T."/>
            <person name="Niatou-Singa F.S."/>
            <person name="Gouil Q."/>
            <person name="Baker L."/>
            <person name="Ritchie M.E."/>
            <person name="Jex A.R."/>
            <person name="Gazzola D."/>
            <person name="Li H."/>
            <person name="Toshio Fujiwara R."/>
            <person name="Zhan B."/>
            <person name="Aroian R.V."/>
            <person name="Pafco B."/>
            <person name="Schwarz E.M."/>
        </authorList>
    </citation>
    <scope>NUCLEOTIDE SEQUENCE [LARGE SCALE GENOMIC DNA]</scope>
    <source>
        <strain evidence="1 2">Aroian</strain>
        <tissue evidence="1">Whole animal</tissue>
    </source>
</reference>
<evidence type="ECO:0000313" key="2">
    <source>
        <dbReference type="Proteomes" id="UP001303046"/>
    </source>
</evidence>
<comment type="caution">
    <text evidence="1">The sequence shown here is derived from an EMBL/GenBank/DDBJ whole genome shotgun (WGS) entry which is preliminary data.</text>
</comment>
<organism evidence="1 2">
    <name type="scientific">Necator americanus</name>
    <name type="common">Human hookworm</name>
    <dbReference type="NCBI Taxonomy" id="51031"/>
    <lineage>
        <taxon>Eukaryota</taxon>
        <taxon>Metazoa</taxon>
        <taxon>Ecdysozoa</taxon>
        <taxon>Nematoda</taxon>
        <taxon>Chromadorea</taxon>
        <taxon>Rhabditida</taxon>
        <taxon>Rhabditina</taxon>
        <taxon>Rhabditomorpha</taxon>
        <taxon>Strongyloidea</taxon>
        <taxon>Ancylostomatidae</taxon>
        <taxon>Bunostominae</taxon>
        <taxon>Necator</taxon>
    </lineage>
</organism>
<proteinExistence type="predicted"/>